<dbReference type="EMBL" id="JBHRUH010000050">
    <property type="protein sequence ID" value="MFC3294430.1"/>
    <property type="molecule type" value="Genomic_DNA"/>
</dbReference>
<keyword evidence="2" id="KW-1185">Reference proteome</keyword>
<evidence type="ECO:0000313" key="2">
    <source>
        <dbReference type="Proteomes" id="UP001595640"/>
    </source>
</evidence>
<dbReference type="SUPFAM" id="SSF56112">
    <property type="entry name" value="Protein kinase-like (PK-like)"/>
    <property type="match status" value="1"/>
</dbReference>
<protein>
    <submittedName>
        <fullName evidence="1">DUF2252 domain-containing protein</fullName>
    </submittedName>
</protein>
<accession>A0ABV7M7J1</accession>
<evidence type="ECO:0000313" key="1">
    <source>
        <dbReference type="EMBL" id="MFC3294430.1"/>
    </source>
</evidence>
<dbReference type="Pfam" id="PF10009">
    <property type="entry name" value="DUF2252"/>
    <property type="match status" value="1"/>
</dbReference>
<dbReference type="InterPro" id="IPR011009">
    <property type="entry name" value="Kinase-like_dom_sf"/>
</dbReference>
<sequence length="543" mass="61794">MTESCNTPMGFSLGVFFGGAIASALAAYPYQQPINIKRRRDKEGMPMAKEPLQTRKALYEQAQQQGIEGRSSMSKAELAAALERESFEDAHPVVATRIDTFRRLAEAVAAGEFVLRPRVLTGHDRRRHVRQCLREDHETRIAASSEEAEIKFDKLSDSLFSFFRGTALLFYRDMAGDDAWMPTVLTLGDVHPENFGVMPNANNVPIFSVNDFDESYYAPFTWDIKRGAVGFMIAAETEGELKRKQQVNIVRHFVQGYLEDMQRLAREGTEQDEEMRYDNAPKLIRKLFKAADENRAEWLAEDYLDETKSGFRSTEELVPISSRRDEFQKITDRLVKENDIEVPERAKGMRVKDVALRRGQGTASLGLNRYYVLIEGPERDGTDDLIIEYKQARRSALSGLVPPSAFEMDTRAERISHAQTAHLVRGDVFYGHIEFDGLSYMSRERAPFRDDIDLEDLSKSEWKEYADICGRVLARVHALSDESGNIDYDIEPAIMNAIGPPALFTEDIVEFATEAADRVRRDHALFREDHARGAFTQLDIVHR</sequence>
<dbReference type="Proteomes" id="UP001595640">
    <property type="component" value="Unassembled WGS sequence"/>
</dbReference>
<dbReference type="PANTHER" id="PTHR39441">
    <property type="entry name" value="DUF2252 DOMAIN-CONTAINING PROTEIN"/>
    <property type="match status" value="1"/>
</dbReference>
<dbReference type="InterPro" id="IPR018721">
    <property type="entry name" value="DUF2252"/>
</dbReference>
<organism evidence="1 2">
    <name type="scientific">Modicisalibacter luteus</name>
    <dbReference type="NCBI Taxonomy" id="453962"/>
    <lineage>
        <taxon>Bacteria</taxon>
        <taxon>Pseudomonadati</taxon>
        <taxon>Pseudomonadota</taxon>
        <taxon>Gammaproteobacteria</taxon>
        <taxon>Oceanospirillales</taxon>
        <taxon>Halomonadaceae</taxon>
        <taxon>Modicisalibacter</taxon>
    </lineage>
</organism>
<name>A0ABV7M7J1_9GAMM</name>
<reference evidence="2" key="1">
    <citation type="journal article" date="2019" name="Int. J. Syst. Evol. Microbiol.">
        <title>The Global Catalogue of Microorganisms (GCM) 10K type strain sequencing project: providing services to taxonomists for standard genome sequencing and annotation.</title>
        <authorList>
            <consortium name="The Broad Institute Genomics Platform"/>
            <consortium name="The Broad Institute Genome Sequencing Center for Infectious Disease"/>
            <person name="Wu L."/>
            <person name="Ma J."/>
        </authorList>
    </citation>
    <scope>NUCLEOTIDE SEQUENCE [LARGE SCALE GENOMIC DNA]</scope>
    <source>
        <strain evidence="2">KCTC 12847</strain>
    </source>
</reference>
<dbReference type="RefSeq" id="WP_229804229.1">
    <property type="nucleotide sequence ID" value="NZ_BMXD01000004.1"/>
</dbReference>
<proteinExistence type="predicted"/>
<comment type="caution">
    <text evidence="1">The sequence shown here is derived from an EMBL/GenBank/DDBJ whole genome shotgun (WGS) entry which is preliminary data.</text>
</comment>
<dbReference type="PANTHER" id="PTHR39441:SF1">
    <property type="entry name" value="DUF2252 DOMAIN-CONTAINING PROTEIN"/>
    <property type="match status" value="1"/>
</dbReference>
<gene>
    <name evidence="1" type="ORF">ACFOEI_20595</name>
</gene>